<dbReference type="EMBL" id="QWGA01000008">
    <property type="protein sequence ID" value="RIJ27610.1"/>
    <property type="molecule type" value="Genomic_DNA"/>
</dbReference>
<dbReference type="Proteomes" id="UP000265845">
    <property type="component" value="Unassembled WGS sequence"/>
</dbReference>
<sequence length="329" mass="35681">MTIAIIGAGVAGLSAAASLKAAGREVVLFDKGRGAGGRLSTRRAASPIGEVRFDHGAQFFTARDEGFRRLVNDLEKRGHVAKWMPRRVSLSKTDGFWTAAALQSDDDWYVGAPSMNSLVKAMAEGHEVRWGERATALSIREDGRYVQFDPSRWQGPFDAVILAVPAEQAKDLLAETNAELASDAAASETAPCWAAMLVFDRPLETGWDVAEVAGSPLGLAVRNSSKPGRGDEETFVLHATPEWTRANVDMAKDDVAAELSRLFCEMTGADTPLFAAAHRWLYAKTETPAASSFGWDERQRIGVIGDWRIAPRIEAAWQSGHALARVLTD</sequence>
<protein>
    <submittedName>
        <fullName evidence="2">FAD-dependent oxidoreductase</fullName>
    </submittedName>
</protein>
<evidence type="ECO:0000313" key="3">
    <source>
        <dbReference type="Proteomes" id="UP000265845"/>
    </source>
</evidence>
<evidence type="ECO:0000259" key="1">
    <source>
        <dbReference type="Pfam" id="PF01593"/>
    </source>
</evidence>
<dbReference type="Pfam" id="PF01593">
    <property type="entry name" value="Amino_oxidase"/>
    <property type="match status" value="1"/>
</dbReference>
<gene>
    <name evidence="2" type="ORF">D1222_14555</name>
</gene>
<dbReference type="RefSeq" id="WP_119454987.1">
    <property type="nucleotide sequence ID" value="NZ_QWGA01000008.1"/>
</dbReference>
<accession>A0A399R880</accession>
<organism evidence="2 3">
    <name type="scientific">Henriciella algicola</name>
    <dbReference type="NCBI Taxonomy" id="1608422"/>
    <lineage>
        <taxon>Bacteria</taxon>
        <taxon>Pseudomonadati</taxon>
        <taxon>Pseudomonadota</taxon>
        <taxon>Alphaproteobacteria</taxon>
        <taxon>Hyphomonadales</taxon>
        <taxon>Hyphomonadaceae</taxon>
        <taxon>Henriciella</taxon>
    </lineage>
</organism>
<proteinExistence type="predicted"/>
<dbReference type="Pfam" id="PF13450">
    <property type="entry name" value="NAD_binding_8"/>
    <property type="match status" value="1"/>
</dbReference>
<dbReference type="InterPro" id="IPR036188">
    <property type="entry name" value="FAD/NAD-bd_sf"/>
</dbReference>
<dbReference type="AlphaFoldDB" id="A0A399R880"/>
<name>A0A399R880_9PROT</name>
<dbReference type="OrthoDB" id="5792777at2"/>
<dbReference type="PANTHER" id="PTHR16128:SF5">
    <property type="entry name" value="FAD_NAD(P)-BINDING OXIDOREDUCTASE FAMILY PROTEIN"/>
    <property type="match status" value="1"/>
</dbReference>
<feature type="domain" description="Amine oxidase" evidence="1">
    <location>
        <begin position="111"/>
        <end position="281"/>
    </location>
</feature>
<dbReference type="PANTHER" id="PTHR16128">
    <property type="entry name" value="FAD/NAD(P)-BINDING OXIDOREDUCTASE FAMILY PROTEIN"/>
    <property type="match status" value="1"/>
</dbReference>
<reference evidence="2 3" key="1">
    <citation type="submission" date="2018-08" db="EMBL/GenBank/DDBJ databases">
        <title>Henriciella mobilis sp. nov., isolated from seawater.</title>
        <authorList>
            <person name="Cheng H."/>
            <person name="Wu Y.-H."/>
            <person name="Xu X.-W."/>
            <person name="Guo L.-L."/>
        </authorList>
    </citation>
    <scope>NUCLEOTIDE SEQUENCE [LARGE SCALE GENOMIC DNA]</scope>
    <source>
        <strain evidence="2 3">CCUG67844</strain>
    </source>
</reference>
<dbReference type="GO" id="GO:0016491">
    <property type="term" value="F:oxidoreductase activity"/>
    <property type="evidence" value="ECO:0007669"/>
    <property type="project" value="InterPro"/>
</dbReference>
<comment type="caution">
    <text evidence="2">The sequence shown here is derived from an EMBL/GenBank/DDBJ whole genome shotgun (WGS) entry which is preliminary data.</text>
</comment>
<keyword evidence="3" id="KW-1185">Reference proteome</keyword>
<dbReference type="SUPFAM" id="SSF51905">
    <property type="entry name" value="FAD/NAD(P)-binding domain"/>
    <property type="match status" value="1"/>
</dbReference>
<dbReference type="Gene3D" id="3.90.660.10">
    <property type="match status" value="1"/>
</dbReference>
<dbReference type="InterPro" id="IPR002937">
    <property type="entry name" value="Amino_oxidase"/>
</dbReference>
<dbReference type="Gene3D" id="3.50.50.60">
    <property type="entry name" value="FAD/NAD(P)-binding domain"/>
    <property type="match status" value="1"/>
</dbReference>
<evidence type="ECO:0000313" key="2">
    <source>
        <dbReference type="EMBL" id="RIJ27610.1"/>
    </source>
</evidence>